<proteinExistence type="predicted"/>
<sequence length="51" mass="5839">AIYLDQGLDKATELLQHVMFPKEEVGAFSKVTDYKSKLQELIQQDNEGKLK</sequence>
<gene>
    <name evidence="1" type="ORF">CF394_00345</name>
</gene>
<reference evidence="1 2" key="1">
    <citation type="submission" date="2017-07" db="EMBL/GenBank/DDBJ databases">
        <title>Tetzosporium hominis gen.nov. sp.nov.</title>
        <authorList>
            <person name="Tetz G."/>
            <person name="Tetz V."/>
        </authorList>
    </citation>
    <scope>NUCLEOTIDE SEQUENCE [LARGE SCALE GENOMIC DNA]</scope>
    <source>
        <strain evidence="1 2">VT-49</strain>
    </source>
</reference>
<dbReference type="AlphaFoldDB" id="A0A264W7P7"/>
<evidence type="ECO:0000313" key="1">
    <source>
        <dbReference type="EMBL" id="OZS79551.1"/>
    </source>
</evidence>
<organism evidence="1 2">
    <name type="scientific">Tetzosporium hominis</name>
    <dbReference type="NCBI Taxonomy" id="2020506"/>
    <lineage>
        <taxon>Bacteria</taxon>
        <taxon>Bacillati</taxon>
        <taxon>Bacillota</taxon>
        <taxon>Bacilli</taxon>
        <taxon>Bacillales</taxon>
        <taxon>Caryophanaceae</taxon>
        <taxon>Tetzosporium</taxon>
    </lineage>
</organism>
<evidence type="ECO:0000313" key="2">
    <source>
        <dbReference type="Proteomes" id="UP000217065"/>
    </source>
</evidence>
<protein>
    <submittedName>
        <fullName evidence="1">Ribonuclease III</fullName>
    </submittedName>
</protein>
<dbReference type="Proteomes" id="UP000217065">
    <property type="component" value="Unassembled WGS sequence"/>
</dbReference>
<comment type="caution">
    <text evidence="1">The sequence shown here is derived from an EMBL/GenBank/DDBJ whole genome shotgun (WGS) entry which is preliminary data.</text>
</comment>
<keyword evidence="2" id="KW-1185">Reference proteome</keyword>
<name>A0A264W7P7_9BACL</name>
<dbReference type="EMBL" id="NOKQ01000100">
    <property type="protein sequence ID" value="OZS79551.1"/>
    <property type="molecule type" value="Genomic_DNA"/>
</dbReference>
<accession>A0A264W7P7</accession>
<feature type="non-terminal residue" evidence="1">
    <location>
        <position position="1"/>
    </location>
</feature>